<comment type="caution">
    <text evidence="2">The sequence shown here is derived from an EMBL/GenBank/DDBJ whole genome shotgun (WGS) entry which is preliminary data.</text>
</comment>
<dbReference type="GO" id="GO:0006313">
    <property type="term" value="P:DNA transposition"/>
    <property type="evidence" value="ECO:0007669"/>
    <property type="project" value="InterPro"/>
</dbReference>
<dbReference type="GO" id="GO:0004803">
    <property type="term" value="F:transposase activity"/>
    <property type="evidence" value="ECO:0007669"/>
    <property type="project" value="InterPro"/>
</dbReference>
<feature type="domain" description="Transposase IS116/IS110/IS902 C-terminal" evidence="1">
    <location>
        <begin position="137"/>
        <end position="214"/>
    </location>
</feature>
<dbReference type="InterPro" id="IPR003346">
    <property type="entry name" value="Transposase_20"/>
</dbReference>
<proteinExistence type="predicted"/>
<dbReference type="GO" id="GO:0003677">
    <property type="term" value="F:DNA binding"/>
    <property type="evidence" value="ECO:0007669"/>
    <property type="project" value="InterPro"/>
</dbReference>
<organism evidence="2">
    <name type="scientific">bioreactor metagenome</name>
    <dbReference type="NCBI Taxonomy" id="1076179"/>
    <lineage>
        <taxon>unclassified sequences</taxon>
        <taxon>metagenomes</taxon>
        <taxon>ecological metagenomes</taxon>
    </lineage>
</organism>
<reference evidence="2" key="1">
    <citation type="submission" date="2019-08" db="EMBL/GenBank/DDBJ databases">
        <authorList>
            <person name="Kucharzyk K."/>
            <person name="Murdoch R.W."/>
            <person name="Higgins S."/>
            <person name="Loffler F."/>
        </authorList>
    </citation>
    <scope>NUCLEOTIDE SEQUENCE</scope>
</reference>
<dbReference type="PANTHER" id="PTHR33055:SF3">
    <property type="entry name" value="PUTATIVE TRANSPOSASE FOR IS117-RELATED"/>
    <property type="match status" value="1"/>
</dbReference>
<accession>A0A645E242</accession>
<dbReference type="PANTHER" id="PTHR33055">
    <property type="entry name" value="TRANSPOSASE FOR INSERTION SEQUENCE ELEMENT IS1111A"/>
    <property type="match status" value="1"/>
</dbReference>
<dbReference type="EMBL" id="VSSQ01042204">
    <property type="protein sequence ID" value="MPM95747.1"/>
    <property type="molecule type" value="Genomic_DNA"/>
</dbReference>
<evidence type="ECO:0000259" key="1">
    <source>
        <dbReference type="Pfam" id="PF02371"/>
    </source>
</evidence>
<gene>
    <name evidence="2" type="ORF">SDC9_142902</name>
</gene>
<dbReference type="InterPro" id="IPR047650">
    <property type="entry name" value="Transpos_IS110"/>
</dbReference>
<protein>
    <submittedName>
        <fullName evidence="2">IS110 family transposase</fullName>
    </submittedName>
</protein>
<evidence type="ECO:0000313" key="2">
    <source>
        <dbReference type="EMBL" id="MPM95747.1"/>
    </source>
</evidence>
<dbReference type="Pfam" id="PF02371">
    <property type="entry name" value="Transposase_20"/>
    <property type="match status" value="1"/>
</dbReference>
<sequence length="259" mass="29016">MNTQCKVRLNNILDRTMPGLRPLFGASYAQVRGKDKLCDFVSAYWHYDYITKMSEDKFVQNYNVWSKKKGYHANSEKAKQIYALARTGIPTLPANLASTKMLVQEAVNAIQVMNSILFRILSQMQSLAKQLPEYVTVRSMAGVGDILAPCLIAEIGDIRRFANGKCLIAYAGIDAPPFQSGTFNGNRRNISKRGSPVLRKAGFEAMQCLKRNKPTEDNAVFLYILKKEAEGKPKKVAKIAGLNKFLRIYYARVSALYAA</sequence>
<dbReference type="AlphaFoldDB" id="A0A645E242"/>
<name>A0A645E242_9ZZZZ</name>